<dbReference type="Proteomes" id="UP000094714">
    <property type="component" value="Chromosome"/>
</dbReference>
<dbReference type="EMBL" id="CP017151">
    <property type="protein sequence ID" value="AOR75117.1"/>
    <property type="molecule type" value="Genomic_DNA"/>
</dbReference>
<protein>
    <submittedName>
        <fullName evidence="1">Uncharacterized protein</fullName>
    </submittedName>
</protein>
<evidence type="ECO:0000313" key="2">
    <source>
        <dbReference type="Proteomes" id="UP000094714"/>
    </source>
</evidence>
<organism evidence="1 2">
    <name type="scientific">Limosilactobacillus fermentum</name>
    <name type="common">Lactobacillus fermentum</name>
    <dbReference type="NCBI Taxonomy" id="1613"/>
    <lineage>
        <taxon>Bacteria</taxon>
        <taxon>Bacillati</taxon>
        <taxon>Bacillota</taxon>
        <taxon>Bacilli</taxon>
        <taxon>Lactobacillales</taxon>
        <taxon>Lactobacillaceae</taxon>
        <taxon>Limosilactobacillus</taxon>
    </lineage>
</organism>
<accession>A0A1D7ZZ19</accession>
<gene>
    <name evidence="1" type="ORF">LACFE_CDS1673</name>
</gene>
<sequence length="41" mass="4788">MEVFAMQIDPERIRPELRRIGKVGYAINLMASPHACNEWDE</sequence>
<evidence type="ECO:0000313" key="1">
    <source>
        <dbReference type="EMBL" id="AOR75117.1"/>
    </source>
</evidence>
<reference evidence="1 2" key="1">
    <citation type="submission" date="2016-09" db="EMBL/GenBank/DDBJ databases">
        <title>Genome Sequence of the Lactobacillus fermentum strain NCC2970 (CNCM I-5068).</title>
        <authorList>
            <person name="Barretto C."/>
            <person name="Ngom-Bru C."/>
            <person name="Genevaz A."/>
            <person name="Fournier C."/>
            <person name="Moine D."/>
            <person name="Kassam M."/>
            <person name="Iltis A."/>
            <person name="Sagory-Zalkind P."/>
            <person name="Faucherand G."/>
            <person name="Descombes P."/>
            <person name="Duboux S."/>
        </authorList>
    </citation>
    <scope>NUCLEOTIDE SEQUENCE [LARGE SCALE GENOMIC DNA]</scope>
    <source>
        <strain evidence="1 2">NCC2970</strain>
    </source>
</reference>
<dbReference type="AlphaFoldDB" id="A0A1D7ZZ19"/>
<proteinExistence type="predicted"/>
<name>A0A1D7ZZ19_LIMFE</name>